<protein>
    <submittedName>
        <fullName evidence="1">Uncharacterized protein</fullName>
    </submittedName>
</protein>
<dbReference type="EMBL" id="GGEC01046104">
    <property type="protein sequence ID" value="MBX26588.1"/>
    <property type="molecule type" value="Transcribed_RNA"/>
</dbReference>
<dbReference type="AlphaFoldDB" id="A0A2P2M8N9"/>
<accession>A0A2P2M8N9</accession>
<name>A0A2P2M8N9_RHIMU</name>
<evidence type="ECO:0000313" key="1">
    <source>
        <dbReference type="EMBL" id="MBX26588.1"/>
    </source>
</evidence>
<sequence length="41" mass="4774">MALSHIERLLLFGLGVEYQKAYSWDGPHYHSILLVLNSESW</sequence>
<reference evidence="1" key="1">
    <citation type="submission" date="2018-02" db="EMBL/GenBank/DDBJ databases">
        <title>Rhizophora mucronata_Transcriptome.</title>
        <authorList>
            <person name="Meera S.P."/>
            <person name="Sreeshan A."/>
            <person name="Augustine A."/>
        </authorList>
    </citation>
    <scope>NUCLEOTIDE SEQUENCE</scope>
    <source>
        <tissue evidence="1">Leaf</tissue>
    </source>
</reference>
<organism evidence="1">
    <name type="scientific">Rhizophora mucronata</name>
    <name type="common">Asiatic mangrove</name>
    <dbReference type="NCBI Taxonomy" id="61149"/>
    <lineage>
        <taxon>Eukaryota</taxon>
        <taxon>Viridiplantae</taxon>
        <taxon>Streptophyta</taxon>
        <taxon>Embryophyta</taxon>
        <taxon>Tracheophyta</taxon>
        <taxon>Spermatophyta</taxon>
        <taxon>Magnoliopsida</taxon>
        <taxon>eudicotyledons</taxon>
        <taxon>Gunneridae</taxon>
        <taxon>Pentapetalae</taxon>
        <taxon>rosids</taxon>
        <taxon>fabids</taxon>
        <taxon>Malpighiales</taxon>
        <taxon>Rhizophoraceae</taxon>
        <taxon>Rhizophora</taxon>
    </lineage>
</organism>
<proteinExistence type="predicted"/>